<dbReference type="PANTHER" id="PTHR13986:SF3">
    <property type="entry name" value="CARTILAGE-ASSOCIATED PROTEIN"/>
    <property type="match status" value="1"/>
</dbReference>
<dbReference type="STRING" id="7868.ENSCMIP00000011267"/>
<dbReference type="InterPro" id="IPR052284">
    <property type="entry name" value="Collagen_mod_leprecan"/>
</dbReference>
<proteinExistence type="predicted"/>
<evidence type="ECO:0000256" key="1">
    <source>
        <dbReference type="ARBA" id="ARBA00022729"/>
    </source>
</evidence>
<keyword evidence="5" id="KW-1185">Reference proteome</keyword>
<reference evidence="4" key="5">
    <citation type="submission" date="2025-09" db="UniProtKB">
        <authorList>
            <consortium name="Ensembl"/>
        </authorList>
    </citation>
    <scope>IDENTIFICATION</scope>
</reference>
<dbReference type="InParanoid" id="A0A4W3H7W7"/>
<dbReference type="GO" id="GO:0005518">
    <property type="term" value="F:collagen binding"/>
    <property type="evidence" value="ECO:0007669"/>
    <property type="project" value="TreeGrafter"/>
</dbReference>
<evidence type="ECO:0000313" key="4">
    <source>
        <dbReference type="Ensembl" id="ENSCMIP00000011267.1"/>
    </source>
</evidence>
<dbReference type="InterPro" id="IPR056585">
    <property type="entry name" value="Leprecan_dom"/>
</dbReference>
<keyword evidence="2" id="KW-0325">Glycoprotein</keyword>
<reference evidence="5" key="2">
    <citation type="journal article" date="2007" name="PLoS Biol.">
        <title>Survey sequencing and comparative analysis of the elephant shark (Callorhinchus milii) genome.</title>
        <authorList>
            <person name="Venkatesh B."/>
            <person name="Kirkness E.F."/>
            <person name="Loh Y.H."/>
            <person name="Halpern A.L."/>
            <person name="Lee A.P."/>
            <person name="Johnson J."/>
            <person name="Dandona N."/>
            <person name="Viswanathan L.D."/>
            <person name="Tay A."/>
            <person name="Venter J.C."/>
            <person name="Strausberg R.L."/>
            <person name="Brenner S."/>
        </authorList>
    </citation>
    <scope>NUCLEOTIDE SEQUENCE [LARGE SCALE GENOMIC DNA]</scope>
</reference>
<dbReference type="GO" id="GO:0005783">
    <property type="term" value="C:endoplasmic reticulum"/>
    <property type="evidence" value="ECO:0007669"/>
    <property type="project" value="TreeGrafter"/>
</dbReference>
<dbReference type="Pfam" id="PF23557">
    <property type="entry name" value="TPR_leprecan"/>
    <property type="match status" value="1"/>
</dbReference>
<reference evidence="5" key="1">
    <citation type="journal article" date="2006" name="Science">
        <title>Ancient noncoding elements conserved in the human genome.</title>
        <authorList>
            <person name="Venkatesh B."/>
            <person name="Kirkness E.F."/>
            <person name="Loh Y.H."/>
            <person name="Halpern A.L."/>
            <person name="Lee A.P."/>
            <person name="Johnson J."/>
            <person name="Dandona N."/>
            <person name="Viswanathan L.D."/>
            <person name="Tay A."/>
            <person name="Venter J.C."/>
            <person name="Strausberg R.L."/>
            <person name="Brenner S."/>
        </authorList>
    </citation>
    <scope>NUCLEOTIDE SEQUENCE [LARGE SCALE GENOMIC DNA]</scope>
</reference>
<evidence type="ECO:0000256" key="2">
    <source>
        <dbReference type="ARBA" id="ARBA00023180"/>
    </source>
</evidence>
<dbReference type="Proteomes" id="UP000314986">
    <property type="component" value="Unassembled WGS sequence"/>
</dbReference>
<evidence type="ECO:0000259" key="3">
    <source>
        <dbReference type="Pfam" id="PF23557"/>
    </source>
</evidence>
<sequence length="107" mass="12360">MGQSLEQYRQLSGVQPAHFIDREARPHMEAFMVGMMHYDTDSYTAAIEGFERALELYWVSESECRALCQGPQRLDGYGYLEYSPHLYEVIAGKTHPWLRPANTAIHH</sequence>
<reference evidence="4" key="4">
    <citation type="submission" date="2025-08" db="UniProtKB">
        <authorList>
            <consortium name="Ensembl"/>
        </authorList>
    </citation>
    <scope>IDENTIFICATION</scope>
</reference>
<protein>
    <recommendedName>
        <fullName evidence="3">Leprecan-like alpha-helical domain-containing protein</fullName>
    </recommendedName>
</protein>
<dbReference type="AlphaFoldDB" id="A0A4W3H7W7"/>
<evidence type="ECO:0000313" key="5">
    <source>
        <dbReference type="Proteomes" id="UP000314986"/>
    </source>
</evidence>
<dbReference type="GeneTree" id="ENSGT00940000159593"/>
<accession>A0A4W3H7W7</accession>
<dbReference type="Ensembl" id="ENSCMIT00000011547.1">
    <property type="protein sequence ID" value="ENSCMIP00000011267.1"/>
    <property type="gene ID" value="ENSCMIG00000005861.1"/>
</dbReference>
<dbReference type="PANTHER" id="PTHR13986">
    <property type="entry name" value="PROTEIN LYSINE HYDROXYLATION COMPLEX COMPONENT"/>
    <property type="match status" value="1"/>
</dbReference>
<organism evidence="4 5">
    <name type="scientific">Callorhinchus milii</name>
    <name type="common">Ghost shark</name>
    <dbReference type="NCBI Taxonomy" id="7868"/>
    <lineage>
        <taxon>Eukaryota</taxon>
        <taxon>Metazoa</taxon>
        <taxon>Chordata</taxon>
        <taxon>Craniata</taxon>
        <taxon>Vertebrata</taxon>
        <taxon>Chondrichthyes</taxon>
        <taxon>Holocephali</taxon>
        <taxon>Chimaeriformes</taxon>
        <taxon>Callorhinchidae</taxon>
        <taxon>Callorhinchus</taxon>
    </lineage>
</organism>
<keyword evidence="1" id="KW-0732">Signal</keyword>
<dbReference type="GO" id="GO:0030199">
    <property type="term" value="P:collagen fibril organization"/>
    <property type="evidence" value="ECO:0007669"/>
    <property type="project" value="TreeGrafter"/>
</dbReference>
<feature type="domain" description="Leprecan-like alpha-helical" evidence="3">
    <location>
        <begin position="1"/>
        <end position="93"/>
    </location>
</feature>
<name>A0A4W3H7W7_CALMI</name>
<reference evidence="5" key="3">
    <citation type="journal article" date="2014" name="Nature">
        <title>Elephant shark genome provides unique insights into gnathostome evolution.</title>
        <authorList>
            <consortium name="International Elephant Shark Genome Sequencing Consortium"/>
            <person name="Venkatesh B."/>
            <person name="Lee A.P."/>
            <person name="Ravi V."/>
            <person name="Maurya A.K."/>
            <person name="Lian M.M."/>
            <person name="Swann J.B."/>
            <person name="Ohta Y."/>
            <person name="Flajnik M.F."/>
            <person name="Sutoh Y."/>
            <person name="Kasahara M."/>
            <person name="Hoon S."/>
            <person name="Gangu V."/>
            <person name="Roy S.W."/>
            <person name="Irimia M."/>
            <person name="Korzh V."/>
            <person name="Kondrychyn I."/>
            <person name="Lim Z.W."/>
            <person name="Tay B.H."/>
            <person name="Tohari S."/>
            <person name="Kong K.W."/>
            <person name="Ho S."/>
            <person name="Lorente-Galdos B."/>
            <person name="Quilez J."/>
            <person name="Marques-Bonet T."/>
            <person name="Raney B.J."/>
            <person name="Ingham P.W."/>
            <person name="Tay A."/>
            <person name="Hillier L.W."/>
            <person name="Minx P."/>
            <person name="Boehm T."/>
            <person name="Wilson R.K."/>
            <person name="Brenner S."/>
            <person name="Warren W.C."/>
        </authorList>
    </citation>
    <scope>NUCLEOTIDE SEQUENCE [LARGE SCALE GENOMIC DNA]</scope>
</reference>